<feature type="active site" description="Acyl-ester intermediate" evidence="7">
    <location>
        <position position="65"/>
    </location>
</feature>
<dbReference type="PANTHER" id="PTHR21581">
    <property type="entry name" value="D-ALANYL-D-ALANINE CARBOXYPEPTIDASE"/>
    <property type="match status" value="1"/>
</dbReference>
<feature type="domain" description="Peptidase S11 D-alanyl-D-alanine carboxypeptidase A N-terminal" evidence="12">
    <location>
        <begin position="40"/>
        <end position="257"/>
    </location>
</feature>
<evidence type="ECO:0000256" key="4">
    <source>
        <dbReference type="ARBA" id="ARBA00022960"/>
    </source>
</evidence>
<organism evidence="13 14">
    <name type="scientific">Sphingomonas aerophila</name>
    <dbReference type="NCBI Taxonomy" id="1344948"/>
    <lineage>
        <taxon>Bacteria</taxon>
        <taxon>Pseudomonadati</taxon>
        <taxon>Pseudomonadota</taxon>
        <taxon>Alphaproteobacteria</taxon>
        <taxon>Sphingomonadales</taxon>
        <taxon>Sphingomonadaceae</taxon>
        <taxon>Sphingomonas</taxon>
    </lineage>
</organism>
<feature type="chain" id="PRO_5031216985" evidence="11">
    <location>
        <begin position="30"/>
        <end position="299"/>
    </location>
</feature>
<feature type="signal peptide" evidence="11">
    <location>
        <begin position="1"/>
        <end position="29"/>
    </location>
</feature>
<keyword evidence="5" id="KW-0573">Peptidoglycan synthesis</keyword>
<dbReference type="GO" id="GO:0009002">
    <property type="term" value="F:serine-type D-Ala-D-Ala carboxypeptidase activity"/>
    <property type="evidence" value="ECO:0007669"/>
    <property type="project" value="UniProtKB-EC"/>
</dbReference>
<dbReference type="PANTHER" id="PTHR21581:SF6">
    <property type="entry name" value="TRAFFICKING PROTEIN PARTICLE COMPLEX SUBUNIT 12"/>
    <property type="match status" value="1"/>
</dbReference>
<evidence type="ECO:0000256" key="10">
    <source>
        <dbReference type="SAM" id="MobiDB-lite"/>
    </source>
</evidence>
<keyword evidence="2 11" id="KW-0732">Signal</keyword>
<evidence type="ECO:0000256" key="3">
    <source>
        <dbReference type="ARBA" id="ARBA00022801"/>
    </source>
</evidence>
<evidence type="ECO:0000256" key="2">
    <source>
        <dbReference type="ARBA" id="ARBA00022729"/>
    </source>
</evidence>
<keyword evidence="13" id="KW-0121">Carboxypeptidase</keyword>
<evidence type="ECO:0000256" key="1">
    <source>
        <dbReference type="ARBA" id="ARBA00007164"/>
    </source>
</evidence>
<evidence type="ECO:0000256" key="8">
    <source>
        <dbReference type="PIRSR" id="PIRSR618044-2"/>
    </source>
</evidence>
<evidence type="ECO:0000256" key="7">
    <source>
        <dbReference type="PIRSR" id="PIRSR618044-1"/>
    </source>
</evidence>
<proteinExistence type="inferred from homology"/>
<evidence type="ECO:0000313" key="13">
    <source>
        <dbReference type="EMBL" id="MBB5713554.1"/>
    </source>
</evidence>
<reference evidence="13 14" key="1">
    <citation type="submission" date="2020-08" db="EMBL/GenBank/DDBJ databases">
        <title>Genomic Encyclopedia of Type Strains, Phase IV (KMG-IV): sequencing the most valuable type-strain genomes for metagenomic binning, comparative biology and taxonomic classification.</title>
        <authorList>
            <person name="Goeker M."/>
        </authorList>
    </citation>
    <scope>NUCLEOTIDE SEQUENCE [LARGE SCALE GENOMIC DNA]</scope>
    <source>
        <strain evidence="13 14">DSM 100044</strain>
    </source>
</reference>
<dbReference type="Gene3D" id="3.40.710.10">
    <property type="entry name" value="DD-peptidase/beta-lactamase superfamily"/>
    <property type="match status" value="1"/>
</dbReference>
<name>A0A7W9ESW8_9SPHN</name>
<keyword evidence="13" id="KW-0645">Protease</keyword>
<dbReference type="Pfam" id="PF00768">
    <property type="entry name" value="Peptidase_S11"/>
    <property type="match status" value="1"/>
</dbReference>
<keyword evidence="14" id="KW-1185">Reference proteome</keyword>
<feature type="binding site" evidence="8">
    <location>
        <position position="227"/>
    </location>
    <ligand>
        <name>substrate</name>
    </ligand>
</feature>
<dbReference type="PRINTS" id="PR00725">
    <property type="entry name" value="DADACBPTASE1"/>
</dbReference>
<dbReference type="GO" id="GO:0071555">
    <property type="term" value="P:cell wall organization"/>
    <property type="evidence" value="ECO:0007669"/>
    <property type="project" value="UniProtKB-KW"/>
</dbReference>
<dbReference type="AlphaFoldDB" id="A0A7W9ESW8"/>
<evidence type="ECO:0000259" key="12">
    <source>
        <dbReference type="Pfam" id="PF00768"/>
    </source>
</evidence>
<evidence type="ECO:0000256" key="9">
    <source>
        <dbReference type="RuleBase" id="RU004016"/>
    </source>
</evidence>
<dbReference type="EMBL" id="JACIJK010000001">
    <property type="protein sequence ID" value="MBB5713554.1"/>
    <property type="molecule type" value="Genomic_DNA"/>
</dbReference>
<evidence type="ECO:0000256" key="6">
    <source>
        <dbReference type="ARBA" id="ARBA00023316"/>
    </source>
</evidence>
<evidence type="ECO:0000256" key="11">
    <source>
        <dbReference type="SAM" id="SignalP"/>
    </source>
</evidence>
<comment type="similarity">
    <text evidence="1 9">Belongs to the peptidase S11 family.</text>
</comment>
<dbReference type="GO" id="GO:0009252">
    <property type="term" value="P:peptidoglycan biosynthetic process"/>
    <property type="evidence" value="ECO:0007669"/>
    <property type="project" value="UniProtKB-KW"/>
</dbReference>
<dbReference type="GO" id="GO:0008360">
    <property type="term" value="P:regulation of cell shape"/>
    <property type="evidence" value="ECO:0007669"/>
    <property type="project" value="UniProtKB-KW"/>
</dbReference>
<dbReference type="EC" id="3.4.16.4" evidence="13"/>
<dbReference type="InterPro" id="IPR018044">
    <property type="entry name" value="Peptidase_S11"/>
</dbReference>
<feature type="region of interest" description="Disordered" evidence="10">
    <location>
        <begin position="277"/>
        <end position="299"/>
    </location>
</feature>
<dbReference type="RefSeq" id="WP_343055115.1">
    <property type="nucleotide sequence ID" value="NZ_JACIJK010000001.1"/>
</dbReference>
<dbReference type="Proteomes" id="UP000546200">
    <property type="component" value="Unassembled WGS sequence"/>
</dbReference>
<evidence type="ECO:0000313" key="14">
    <source>
        <dbReference type="Proteomes" id="UP000546200"/>
    </source>
</evidence>
<comment type="caution">
    <text evidence="13">The sequence shown here is derived from an EMBL/GenBank/DDBJ whole genome shotgun (WGS) entry which is preliminary data.</text>
</comment>
<accession>A0A7W9ESW8</accession>
<dbReference type="GO" id="GO:0006508">
    <property type="term" value="P:proteolysis"/>
    <property type="evidence" value="ECO:0007669"/>
    <property type="project" value="InterPro"/>
</dbReference>
<dbReference type="InterPro" id="IPR012338">
    <property type="entry name" value="Beta-lactam/transpept-like"/>
</dbReference>
<dbReference type="InterPro" id="IPR001967">
    <property type="entry name" value="Peptidase_S11_N"/>
</dbReference>
<keyword evidence="3 13" id="KW-0378">Hydrolase</keyword>
<evidence type="ECO:0000256" key="5">
    <source>
        <dbReference type="ARBA" id="ARBA00022984"/>
    </source>
</evidence>
<protein>
    <submittedName>
        <fullName evidence="13">D-alanyl-D-alanine carboxypeptidase</fullName>
        <ecNumber evidence="13">3.4.16.4</ecNumber>
    </submittedName>
</protein>
<feature type="active site" description="Proton acceptor" evidence="7">
    <location>
        <position position="68"/>
    </location>
</feature>
<feature type="active site" evidence="7">
    <location>
        <position position="125"/>
    </location>
</feature>
<sequence>MSNSDMMSIGRRALIVFCSVLVCATGAPARVQPQGGSRVTEILVDASNGKVLFARSPDALRRPASLTKMMTLYLAFDALKAGRLRTGDMIRISARAARQPASRLGVRSGSTIEVRQAVRAIAVSSANDVAVALGEKLGGTEDRFARLMTAKAHQLGLRHTRFANATGLTNPGNVTTARDMATLSMALLRDHPRDYAVFATRSVQWQKRRIANHNHLLGRVPGVDGIKTGYTADAGYNLAASSRRKGRRLVAVVLGEKSVVDRDVRVSNLLQLGAEQPRARPGKAARVAGASSGKRLARR</sequence>
<dbReference type="SUPFAM" id="SSF56601">
    <property type="entry name" value="beta-lactamase/transpeptidase-like"/>
    <property type="match status" value="1"/>
</dbReference>
<keyword evidence="6" id="KW-0961">Cell wall biogenesis/degradation</keyword>
<gene>
    <name evidence="13" type="ORF">FHS94_000373</name>
</gene>
<keyword evidence="4" id="KW-0133">Cell shape</keyword>